<feature type="domain" description="FecR protein" evidence="3">
    <location>
        <begin position="94"/>
        <end position="186"/>
    </location>
</feature>
<feature type="chain" id="PRO_5047244536" description="FecR protein domain-containing protein" evidence="2">
    <location>
        <begin position="30"/>
        <end position="767"/>
    </location>
</feature>
<dbReference type="RefSeq" id="WP_189346472.1">
    <property type="nucleotide sequence ID" value="NZ_BMYT01000004.1"/>
</dbReference>
<name>A0ABQ2XIG3_9BURK</name>
<gene>
    <name evidence="4" type="ORF">GCM10011282_24790</name>
</gene>
<organism evidence="4 5">
    <name type="scientific">Undibacterium macrobrachii</name>
    <dbReference type="NCBI Taxonomy" id="1119058"/>
    <lineage>
        <taxon>Bacteria</taxon>
        <taxon>Pseudomonadati</taxon>
        <taxon>Pseudomonadota</taxon>
        <taxon>Betaproteobacteria</taxon>
        <taxon>Burkholderiales</taxon>
        <taxon>Oxalobacteraceae</taxon>
        <taxon>Undibacterium</taxon>
    </lineage>
</organism>
<reference evidence="5" key="1">
    <citation type="journal article" date="2019" name="Int. J. Syst. Evol. Microbiol.">
        <title>The Global Catalogue of Microorganisms (GCM) 10K type strain sequencing project: providing services to taxonomists for standard genome sequencing and annotation.</title>
        <authorList>
            <consortium name="The Broad Institute Genomics Platform"/>
            <consortium name="The Broad Institute Genome Sequencing Center for Infectious Disease"/>
            <person name="Wu L."/>
            <person name="Ma J."/>
        </authorList>
    </citation>
    <scope>NUCLEOTIDE SEQUENCE [LARGE SCALE GENOMIC DNA]</scope>
    <source>
        <strain evidence="5">KCTC 23916</strain>
    </source>
</reference>
<dbReference type="PANTHER" id="PTHR38731:SF3">
    <property type="entry name" value="BLL6125 PROTEIN"/>
    <property type="match status" value="1"/>
</dbReference>
<dbReference type="Pfam" id="PF20245">
    <property type="entry name" value="DUF6600"/>
    <property type="match status" value="1"/>
</dbReference>
<feature type="region of interest" description="Disordered" evidence="1">
    <location>
        <begin position="33"/>
        <end position="56"/>
    </location>
</feature>
<sequence>MNILQHPKKIASLTALAIGSWFVISAAQAQNNLPPPPQSSASNNVQNGTEDQNYEPPSRVARVGYAFGNISFADAGSNQWVPLLANRPISTGDSVSVPDGGRAELQVGANALRLHERTRVSFITLNDENTQIQLSQGSLVLRVRALQERENFEINTPNLNFSIQEPGEYRINVNDDNTSTVMVRRGIGVAQGDRDIITLREGEQTRFSGTNLNHTQIARVPPFDSFDQWAADRDRAEENSISARYVPRDMVGYQQLDEYGIWDTHVEYGAIWYPRGISVGWAPYRDGKWVWVAPWGWTWVDRAPWGFAPYHYGRWAYVGKRWGWVPGRYERHHRAVYAPALVAWVGVGSGGLSAGINLSSRHSHGPSVSWFPLGPGEVYHPHYTRSSRYIQHVNQTVIVNHATVINRSTRGYDTYRNDRYRNQHVHNAITSVPTQTFVRGDHVFPASSSLRTSDTKNIRVNLDGPNLVPEKNNRFGDARPRNWQENDQLRSRPTISGSSRGEPIKINDAGRINRYDDHRSDNRSDNRTIDNDRFGRADRTEVRRPEIRTESSLATPNTIPQSRSLNATDRSSANAQRFERPTQTESRGFNSAESIPQQNATIATQAPNNSSSGIRTVEEMSAERNNQRIRINRIDPIREYRNEVNSNPTVNPMPQSNAEMSVNRPVNISNERNVERVDRFDRTDRSDRIERRVDRADRVPERMQERIQERPQATIQREMPREISQPRQEVRMAEPRRETAPVMRVERPEREKTSENKKESRREVHEQ</sequence>
<evidence type="ECO:0000259" key="3">
    <source>
        <dbReference type="Pfam" id="PF04773"/>
    </source>
</evidence>
<dbReference type="Pfam" id="PF04773">
    <property type="entry name" value="FecR"/>
    <property type="match status" value="1"/>
</dbReference>
<dbReference type="PANTHER" id="PTHR38731">
    <property type="entry name" value="LIPL45-RELATED LIPOPROTEIN-RELATED"/>
    <property type="match status" value="1"/>
</dbReference>
<dbReference type="InterPro" id="IPR046535">
    <property type="entry name" value="DUF6600"/>
</dbReference>
<feature type="region of interest" description="Disordered" evidence="1">
    <location>
        <begin position="460"/>
        <end position="593"/>
    </location>
</feature>
<feature type="compositionally biased region" description="Polar residues" evidence="1">
    <location>
        <begin position="550"/>
        <end position="576"/>
    </location>
</feature>
<evidence type="ECO:0000313" key="4">
    <source>
        <dbReference type="EMBL" id="GGX17754.1"/>
    </source>
</evidence>
<proteinExistence type="predicted"/>
<feature type="compositionally biased region" description="Basic and acidic residues" evidence="1">
    <location>
        <begin position="511"/>
        <end position="549"/>
    </location>
</feature>
<protein>
    <recommendedName>
        <fullName evidence="3">FecR protein domain-containing protein</fullName>
    </recommendedName>
</protein>
<evidence type="ECO:0000256" key="1">
    <source>
        <dbReference type="SAM" id="MobiDB-lite"/>
    </source>
</evidence>
<comment type="caution">
    <text evidence="4">The sequence shown here is derived from an EMBL/GenBank/DDBJ whole genome shotgun (WGS) entry which is preliminary data.</text>
</comment>
<evidence type="ECO:0000313" key="5">
    <source>
        <dbReference type="Proteomes" id="UP000620127"/>
    </source>
</evidence>
<feature type="region of interest" description="Disordered" evidence="1">
    <location>
        <begin position="691"/>
        <end position="767"/>
    </location>
</feature>
<feature type="compositionally biased region" description="Basic and acidic residues" evidence="1">
    <location>
        <begin position="728"/>
        <end position="767"/>
    </location>
</feature>
<keyword evidence="2" id="KW-0732">Signal</keyword>
<keyword evidence="5" id="KW-1185">Reference proteome</keyword>
<feature type="compositionally biased region" description="Basic and acidic residues" evidence="1">
    <location>
        <begin position="471"/>
        <end position="490"/>
    </location>
</feature>
<feature type="compositionally biased region" description="Polar residues" evidence="1">
    <location>
        <begin position="583"/>
        <end position="593"/>
    </location>
</feature>
<accession>A0ABQ2XIG3</accession>
<dbReference type="Proteomes" id="UP000620127">
    <property type="component" value="Unassembled WGS sequence"/>
</dbReference>
<dbReference type="InterPro" id="IPR006860">
    <property type="entry name" value="FecR"/>
</dbReference>
<evidence type="ECO:0000256" key="2">
    <source>
        <dbReference type="SAM" id="SignalP"/>
    </source>
</evidence>
<feature type="signal peptide" evidence="2">
    <location>
        <begin position="1"/>
        <end position="29"/>
    </location>
</feature>
<dbReference type="EMBL" id="BMYT01000004">
    <property type="protein sequence ID" value="GGX17754.1"/>
    <property type="molecule type" value="Genomic_DNA"/>
</dbReference>
<feature type="compositionally biased region" description="Basic and acidic residues" evidence="1">
    <location>
        <begin position="691"/>
        <end position="709"/>
    </location>
</feature>